<keyword evidence="3" id="KW-1185">Reference proteome</keyword>
<dbReference type="AlphaFoldDB" id="A0A2P7QH04"/>
<evidence type="ECO:0000313" key="3">
    <source>
        <dbReference type="Proteomes" id="UP000241167"/>
    </source>
</evidence>
<evidence type="ECO:0000313" key="2">
    <source>
        <dbReference type="EMBL" id="PSJ37257.1"/>
    </source>
</evidence>
<accession>A0A2P7QH04</accession>
<sequence length="70" mass="7222">MTNNSGGATNNQGGASKPPQGERDAEYDDTTGNVAVRGEKPSPESRARSETTSHAVGGAIDVDHTHDRAS</sequence>
<name>A0A2P7QH04_9SPHN</name>
<reference evidence="2 3" key="1">
    <citation type="submission" date="2018-03" db="EMBL/GenBank/DDBJ databases">
        <title>The draft genome of Sphingosinicella sp. GL-C-18.</title>
        <authorList>
            <person name="Liu L."/>
            <person name="Li L."/>
            <person name="Liang L."/>
            <person name="Zhang X."/>
            <person name="Wang T."/>
        </authorList>
    </citation>
    <scope>NUCLEOTIDE SEQUENCE [LARGE SCALE GENOMIC DNA]</scope>
    <source>
        <strain evidence="2 3">GL-C-18</strain>
    </source>
</reference>
<protein>
    <submittedName>
        <fullName evidence="2">Uncharacterized protein</fullName>
    </submittedName>
</protein>
<dbReference type="EMBL" id="PXYI01000009">
    <property type="protein sequence ID" value="PSJ37257.1"/>
    <property type="molecule type" value="Genomic_DNA"/>
</dbReference>
<feature type="region of interest" description="Disordered" evidence="1">
    <location>
        <begin position="1"/>
        <end position="70"/>
    </location>
</feature>
<proteinExistence type="predicted"/>
<comment type="caution">
    <text evidence="2">The sequence shown here is derived from an EMBL/GenBank/DDBJ whole genome shotgun (WGS) entry which is preliminary data.</text>
</comment>
<organism evidence="2 3">
    <name type="scientific">Allosphingosinicella deserti</name>
    <dbReference type="NCBI Taxonomy" id="2116704"/>
    <lineage>
        <taxon>Bacteria</taxon>
        <taxon>Pseudomonadati</taxon>
        <taxon>Pseudomonadota</taxon>
        <taxon>Alphaproteobacteria</taxon>
        <taxon>Sphingomonadales</taxon>
        <taxon>Sphingomonadaceae</taxon>
        <taxon>Allosphingosinicella</taxon>
    </lineage>
</organism>
<dbReference type="RefSeq" id="WP_106515246.1">
    <property type="nucleotide sequence ID" value="NZ_PXYI01000009.1"/>
</dbReference>
<feature type="compositionally biased region" description="Basic and acidic residues" evidence="1">
    <location>
        <begin position="61"/>
        <end position="70"/>
    </location>
</feature>
<feature type="compositionally biased region" description="Basic and acidic residues" evidence="1">
    <location>
        <begin position="37"/>
        <end position="51"/>
    </location>
</feature>
<evidence type="ECO:0000256" key="1">
    <source>
        <dbReference type="SAM" id="MobiDB-lite"/>
    </source>
</evidence>
<feature type="compositionally biased region" description="Polar residues" evidence="1">
    <location>
        <begin position="1"/>
        <end position="14"/>
    </location>
</feature>
<gene>
    <name evidence="2" type="ORF">C7I55_22280</name>
</gene>
<dbReference type="Proteomes" id="UP000241167">
    <property type="component" value="Unassembled WGS sequence"/>
</dbReference>